<gene>
    <name evidence="1" type="ORF">S03H2_00762</name>
</gene>
<protein>
    <submittedName>
        <fullName evidence="1">Uncharacterized protein</fullName>
    </submittedName>
</protein>
<proteinExistence type="predicted"/>
<sequence>MTVFLWEDLEEQRVVEVHVEVFEDISSAGTPVEYCDSIVTTGEGDVARKLICVTPGRHTIWVKGGFKEYRAW</sequence>
<name>X1E5F3_9ZZZZ</name>
<organism evidence="1">
    <name type="scientific">marine sediment metagenome</name>
    <dbReference type="NCBI Taxonomy" id="412755"/>
    <lineage>
        <taxon>unclassified sequences</taxon>
        <taxon>metagenomes</taxon>
        <taxon>ecological metagenomes</taxon>
    </lineage>
</organism>
<dbReference type="AlphaFoldDB" id="X1E5F3"/>
<comment type="caution">
    <text evidence="1">The sequence shown here is derived from an EMBL/GenBank/DDBJ whole genome shotgun (WGS) entry which is preliminary data.</text>
</comment>
<reference evidence="1" key="1">
    <citation type="journal article" date="2014" name="Front. Microbiol.">
        <title>High frequency of phylogenetically diverse reductive dehalogenase-homologous genes in deep subseafloor sedimentary metagenomes.</title>
        <authorList>
            <person name="Kawai M."/>
            <person name="Futagami T."/>
            <person name="Toyoda A."/>
            <person name="Takaki Y."/>
            <person name="Nishi S."/>
            <person name="Hori S."/>
            <person name="Arai W."/>
            <person name="Tsubouchi T."/>
            <person name="Morono Y."/>
            <person name="Uchiyama I."/>
            <person name="Ito T."/>
            <person name="Fujiyama A."/>
            <person name="Inagaki F."/>
            <person name="Takami H."/>
        </authorList>
    </citation>
    <scope>NUCLEOTIDE SEQUENCE</scope>
    <source>
        <strain evidence="1">Expedition CK06-06</strain>
    </source>
</reference>
<accession>X1E5F3</accession>
<dbReference type="EMBL" id="BARU01000180">
    <property type="protein sequence ID" value="GAH28461.1"/>
    <property type="molecule type" value="Genomic_DNA"/>
</dbReference>
<evidence type="ECO:0000313" key="1">
    <source>
        <dbReference type="EMBL" id="GAH28461.1"/>
    </source>
</evidence>